<dbReference type="RefSeq" id="WP_152788464.1">
    <property type="nucleotide sequence ID" value="NZ_BAABEQ010000003.1"/>
</dbReference>
<evidence type="ECO:0000313" key="2">
    <source>
        <dbReference type="EMBL" id="MPY43498.1"/>
    </source>
</evidence>
<sequence length="218" mass="23975">MAFVAGQRSTVDRHYLAFFGMTLCAGWLLVAVSSYQWIKTWRTHMSSLGQQIKDTSGVAPSSLLFDHTHRHNAVAPTRVFSRCLEWFSWHIRSTLITCCLPALFLAGWIYLSCQQLLCIINGWPVRPSMAAAGRWLTMALRAHPEPGARAAQLAGMHDAGKDAWGPTGVLHACEEVLDAVGGLVSAVEPGQFTRPRGVHESVWPAAAERVEDRSPVGR</sequence>
<keyword evidence="1" id="KW-0812">Transmembrane</keyword>
<keyword evidence="3" id="KW-1185">Reference proteome</keyword>
<comment type="caution">
    <text evidence="2">The sequence shown here is derived from an EMBL/GenBank/DDBJ whole genome shotgun (WGS) entry which is preliminary data.</text>
</comment>
<name>A0A5N8WAP7_9ACTN</name>
<keyword evidence="1" id="KW-1133">Transmembrane helix</keyword>
<proteinExistence type="predicted"/>
<feature type="transmembrane region" description="Helical" evidence="1">
    <location>
        <begin position="15"/>
        <end position="38"/>
    </location>
</feature>
<feature type="transmembrane region" description="Helical" evidence="1">
    <location>
        <begin position="91"/>
        <end position="111"/>
    </location>
</feature>
<dbReference type="OrthoDB" id="9794039at2"/>
<evidence type="ECO:0000256" key="1">
    <source>
        <dbReference type="SAM" id="Phobius"/>
    </source>
</evidence>
<dbReference type="EMBL" id="VJZE01000230">
    <property type="protein sequence ID" value="MPY43498.1"/>
    <property type="molecule type" value="Genomic_DNA"/>
</dbReference>
<accession>A0A5N8WAP7</accession>
<dbReference type="AlphaFoldDB" id="A0A5N8WAP7"/>
<reference evidence="2 3" key="1">
    <citation type="submission" date="2019-07" db="EMBL/GenBank/DDBJ databases">
        <title>New species of Amycolatopsis and Streptomyces.</title>
        <authorList>
            <person name="Duangmal K."/>
            <person name="Teo W.F.A."/>
            <person name="Lipun K."/>
        </authorList>
    </citation>
    <scope>NUCLEOTIDE SEQUENCE [LARGE SCALE GENOMIC DNA]</scope>
    <source>
        <strain evidence="2 3">TISTR 2346</strain>
    </source>
</reference>
<organism evidence="2 3">
    <name type="scientific">Streptomyces phyllanthi</name>
    <dbReference type="NCBI Taxonomy" id="1803180"/>
    <lineage>
        <taxon>Bacteria</taxon>
        <taxon>Bacillati</taxon>
        <taxon>Actinomycetota</taxon>
        <taxon>Actinomycetes</taxon>
        <taxon>Kitasatosporales</taxon>
        <taxon>Streptomycetaceae</taxon>
        <taxon>Streptomyces</taxon>
    </lineage>
</organism>
<dbReference type="Proteomes" id="UP000326979">
    <property type="component" value="Unassembled WGS sequence"/>
</dbReference>
<gene>
    <name evidence="2" type="ORF">FNH04_27390</name>
</gene>
<protein>
    <submittedName>
        <fullName evidence="2">Uncharacterized protein</fullName>
    </submittedName>
</protein>
<evidence type="ECO:0000313" key="3">
    <source>
        <dbReference type="Proteomes" id="UP000326979"/>
    </source>
</evidence>
<keyword evidence="1" id="KW-0472">Membrane</keyword>